<name>A0A847S4F7_9BACT</name>
<sequence length="271" mass="30231">MKKQLLALAGIAVLFAACSKKDDAPAENPLTGLLKGMYSVTDTSRIEYNNDKTVSKISYGWIDGTDVGGGITTVKYANNRVSEIWETTYAESKVFGPNELVAQFVYVDNKIQKIINPAKTNDYLYYDSARYNASGKIEKVFSIGGMKPNIYKNSTDSIVWTGNNITKVIHESFYLQDGVEVLSSTYTDTYTFNDKPNWQGPIGAAGMEGGFAPEALNANNILTHTRTQEGQADRTNTYAYEYEKNKVIKRTATYVFDQRAGTEVSVFEYYK</sequence>
<evidence type="ECO:0000313" key="1">
    <source>
        <dbReference type="EMBL" id="NLR66421.1"/>
    </source>
</evidence>
<evidence type="ECO:0000313" key="2">
    <source>
        <dbReference type="Proteomes" id="UP000570474"/>
    </source>
</evidence>
<dbReference type="PROSITE" id="PS51257">
    <property type="entry name" value="PROKAR_LIPOPROTEIN"/>
    <property type="match status" value="1"/>
</dbReference>
<organism evidence="1 2">
    <name type="scientific">Chitinophaga varians</name>
    <dbReference type="NCBI Taxonomy" id="2202339"/>
    <lineage>
        <taxon>Bacteria</taxon>
        <taxon>Pseudomonadati</taxon>
        <taxon>Bacteroidota</taxon>
        <taxon>Chitinophagia</taxon>
        <taxon>Chitinophagales</taxon>
        <taxon>Chitinophagaceae</taxon>
        <taxon>Chitinophaga</taxon>
    </lineage>
</organism>
<dbReference type="AlphaFoldDB" id="A0A847S4F7"/>
<keyword evidence="2" id="KW-1185">Reference proteome</keyword>
<comment type="caution">
    <text evidence="1">The sequence shown here is derived from an EMBL/GenBank/DDBJ whole genome shotgun (WGS) entry which is preliminary data.</text>
</comment>
<gene>
    <name evidence="1" type="ORF">HGH92_19085</name>
</gene>
<dbReference type="Proteomes" id="UP000570474">
    <property type="component" value="Unassembled WGS sequence"/>
</dbReference>
<dbReference type="EMBL" id="JABAIA010000002">
    <property type="protein sequence ID" value="NLR66421.1"/>
    <property type="molecule type" value="Genomic_DNA"/>
</dbReference>
<accession>A0A847S4F7</accession>
<protein>
    <recommendedName>
        <fullName evidence="3">DUF4595 domain-containing protein</fullName>
    </recommendedName>
</protein>
<reference evidence="1 2" key="1">
    <citation type="submission" date="2020-04" db="EMBL/GenBank/DDBJ databases">
        <authorList>
            <person name="Yin C."/>
        </authorList>
    </citation>
    <scope>NUCLEOTIDE SEQUENCE [LARGE SCALE GENOMIC DNA]</scope>
    <source>
        <strain evidence="1 2">Ae27</strain>
    </source>
</reference>
<evidence type="ECO:0008006" key="3">
    <source>
        <dbReference type="Google" id="ProtNLM"/>
    </source>
</evidence>
<dbReference type="RefSeq" id="WP_168872349.1">
    <property type="nucleotide sequence ID" value="NZ_JABAIA010000002.1"/>
</dbReference>
<proteinExistence type="predicted"/>